<proteinExistence type="predicted"/>
<dbReference type="AlphaFoldDB" id="A0A402A4Z8"/>
<dbReference type="EMBL" id="BIFR01000001">
    <property type="protein sequence ID" value="GCE14223.1"/>
    <property type="molecule type" value="Genomic_DNA"/>
</dbReference>
<name>A0A402A4Z8_9CHLR</name>
<dbReference type="EMBL" id="BIFR01000001">
    <property type="protein sequence ID" value="GCE14169.1"/>
    <property type="molecule type" value="Genomic_DNA"/>
</dbReference>
<organism evidence="2 3">
    <name type="scientific">Tengunoibacter tsumagoiensis</name>
    <dbReference type="NCBI Taxonomy" id="2014871"/>
    <lineage>
        <taxon>Bacteria</taxon>
        <taxon>Bacillati</taxon>
        <taxon>Chloroflexota</taxon>
        <taxon>Ktedonobacteria</taxon>
        <taxon>Ktedonobacterales</taxon>
        <taxon>Dictyobacteraceae</taxon>
        <taxon>Tengunoibacter</taxon>
    </lineage>
</organism>
<evidence type="ECO:0000313" key="2">
    <source>
        <dbReference type="EMBL" id="GCE14223.1"/>
    </source>
</evidence>
<comment type="caution">
    <text evidence="2">The sequence shown here is derived from an EMBL/GenBank/DDBJ whole genome shotgun (WGS) entry which is preliminary data.</text>
</comment>
<dbReference type="Proteomes" id="UP000287352">
    <property type="component" value="Unassembled WGS sequence"/>
</dbReference>
<reference evidence="3" key="1">
    <citation type="submission" date="2018-12" db="EMBL/GenBank/DDBJ databases">
        <title>Tengunoibacter tsumagoiensis gen. nov., sp. nov., Dictyobacter kobayashii sp. nov., D. alpinus sp. nov., and D. joshuensis sp. nov. and description of Dictyobacteraceae fam. nov. within the order Ktedonobacterales isolated from Tengu-no-mugimeshi.</title>
        <authorList>
            <person name="Wang C.M."/>
            <person name="Zheng Y."/>
            <person name="Sakai Y."/>
            <person name="Toyoda A."/>
            <person name="Minakuchi Y."/>
            <person name="Abe K."/>
            <person name="Yokota A."/>
            <person name="Yabe S."/>
        </authorList>
    </citation>
    <scope>NUCLEOTIDE SEQUENCE [LARGE SCALE GENOMIC DNA]</scope>
    <source>
        <strain evidence="3">Uno3</strain>
    </source>
</reference>
<sequence>MTTEEIKAIIGAHRLRLMSRDIINKKGNGKHYEYLSIGKYDPATKKFRSFGLGRLDRMGAMRPEQLLEFITAKFGDLVKQP</sequence>
<accession>A0A402A4Z8</accession>
<evidence type="ECO:0000313" key="1">
    <source>
        <dbReference type="EMBL" id="GCE14169.1"/>
    </source>
</evidence>
<reference evidence="2" key="2">
    <citation type="journal article" date="2019" name="Int. J. Syst. Evol. Microbiol.">
        <title>Tengunoibacter tsumagoiensis gen. nov., sp. nov., Dictyobacter kobayashii sp. nov., Dictyobacter alpinus sp. nov., and description of Dictyobacteraceae fam. nov. within the order Ktedonobacterales isolated from Tengu-no-mugimeshi, a soil-like granular mass of micro-organisms, and emended descriptions of the genera Ktedonobacter and Dictyobacter.</title>
        <authorList>
            <person name="Wang C."/>
            <person name="Zheng Y."/>
            <person name="Sakai Y."/>
            <person name="Toyoda A."/>
            <person name="Minakuchi Y."/>
            <person name="Abe K."/>
            <person name="Yokota A."/>
            <person name="Yabe S."/>
        </authorList>
    </citation>
    <scope>NUCLEOTIDE SEQUENCE</scope>
    <source>
        <strain evidence="2">Uno3</strain>
    </source>
</reference>
<dbReference type="RefSeq" id="WP_126581639.1">
    <property type="nucleotide sequence ID" value="NZ_BIFR01000001.1"/>
</dbReference>
<keyword evidence="3" id="KW-1185">Reference proteome</keyword>
<protein>
    <submittedName>
        <fullName evidence="2">Uncharacterized protein</fullName>
    </submittedName>
</protein>
<evidence type="ECO:0000313" key="3">
    <source>
        <dbReference type="Proteomes" id="UP000287352"/>
    </source>
</evidence>
<gene>
    <name evidence="1" type="ORF">KTT_40280</name>
    <name evidence="2" type="ORF">KTT_40820</name>
</gene>